<evidence type="ECO:0000313" key="4">
    <source>
        <dbReference type="Proteomes" id="UP000256964"/>
    </source>
</evidence>
<keyword evidence="1" id="KW-1133">Transmembrane helix</keyword>
<feature type="transmembrane region" description="Helical" evidence="1">
    <location>
        <begin position="41"/>
        <end position="58"/>
    </location>
</feature>
<evidence type="ECO:0000256" key="1">
    <source>
        <dbReference type="SAM" id="Phobius"/>
    </source>
</evidence>
<sequence length="212" mass="23086">MVPSYRSHLSISVVTSPPSSDFAMSSDADSDFVATVALLDYFYGGNHCAVAASVLVIYEGVVTLDREAMCFWAAGPTGASFLFTANKWISMVFYIISLVRFAPFPSDLVSTCLRPYHGHTDRNQSCSLMIKVTAVMEALQYVPGAVLSALCSYVLSRRKRYGLLVFLLSMSPVGANLVVYGYNLSGIIVLPFGCLQTDKVTEQLSLKFASQL</sequence>
<dbReference type="InterPro" id="IPR045340">
    <property type="entry name" value="DUF6533"/>
</dbReference>
<dbReference type="Proteomes" id="UP000256964">
    <property type="component" value="Unassembled WGS sequence"/>
</dbReference>
<feature type="transmembrane region" description="Helical" evidence="1">
    <location>
        <begin position="163"/>
        <end position="182"/>
    </location>
</feature>
<organism evidence="3 4">
    <name type="scientific">Lentinus brumalis</name>
    <dbReference type="NCBI Taxonomy" id="2498619"/>
    <lineage>
        <taxon>Eukaryota</taxon>
        <taxon>Fungi</taxon>
        <taxon>Dikarya</taxon>
        <taxon>Basidiomycota</taxon>
        <taxon>Agaricomycotina</taxon>
        <taxon>Agaricomycetes</taxon>
        <taxon>Polyporales</taxon>
        <taxon>Polyporaceae</taxon>
        <taxon>Lentinus</taxon>
    </lineage>
</organism>
<keyword evidence="1" id="KW-0472">Membrane</keyword>
<evidence type="ECO:0000259" key="2">
    <source>
        <dbReference type="Pfam" id="PF20151"/>
    </source>
</evidence>
<keyword evidence="1" id="KW-0812">Transmembrane</keyword>
<accession>A0A371DFJ9</accession>
<dbReference type="OrthoDB" id="2745134at2759"/>
<dbReference type="Pfam" id="PF20151">
    <property type="entry name" value="DUF6533"/>
    <property type="match status" value="1"/>
</dbReference>
<protein>
    <recommendedName>
        <fullName evidence="2">DUF6533 domain-containing protein</fullName>
    </recommendedName>
</protein>
<reference evidence="3 4" key="1">
    <citation type="journal article" date="2018" name="Biotechnol. Biofuels">
        <title>Integrative visual omics of the white-rot fungus Polyporus brumalis exposes the biotechnological potential of its oxidative enzymes for delignifying raw plant biomass.</title>
        <authorList>
            <person name="Miyauchi S."/>
            <person name="Rancon A."/>
            <person name="Drula E."/>
            <person name="Hage H."/>
            <person name="Chaduli D."/>
            <person name="Favel A."/>
            <person name="Grisel S."/>
            <person name="Henrissat B."/>
            <person name="Herpoel-Gimbert I."/>
            <person name="Ruiz-Duenas F.J."/>
            <person name="Chevret D."/>
            <person name="Hainaut M."/>
            <person name="Lin J."/>
            <person name="Wang M."/>
            <person name="Pangilinan J."/>
            <person name="Lipzen A."/>
            <person name="Lesage-Meessen L."/>
            <person name="Navarro D."/>
            <person name="Riley R."/>
            <person name="Grigoriev I.V."/>
            <person name="Zhou S."/>
            <person name="Raouche S."/>
            <person name="Rosso M.N."/>
        </authorList>
    </citation>
    <scope>NUCLEOTIDE SEQUENCE [LARGE SCALE GENOMIC DNA]</scope>
    <source>
        <strain evidence="3 4">BRFM 1820</strain>
    </source>
</reference>
<feature type="transmembrane region" description="Helical" evidence="1">
    <location>
        <begin position="138"/>
        <end position="156"/>
    </location>
</feature>
<feature type="domain" description="DUF6533" evidence="2">
    <location>
        <begin position="48"/>
        <end position="91"/>
    </location>
</feature>
<dbReference type="STRING" id="139420.A0A371DFJ9"/>
<feature type="transmembrane region" description="Helical" evidence="1">
    <location>
        <begin position="70"/>
        <end position="96"/>
    </location>
</feature>
<dbReference type="EMBL" id="KZ857395">
    <property type="protein sequence ID" value="RDX51272.1"/>
    <property type="molecule type" value="Genomic_DNA"/>
</dbReference>
<evidence type="ECO:0000313" key="3">
    <source>
        <dbReference type="EMBL" id="RDX51272.1"/>
    </source>
</evidence>
<dbReference type="AlphaFoldDB" id="A0A371DFJ9"/>
<keyword evidence="4" id="KW-1185">Reference proteome</keyword>
<name>A0A371DFJ9_9APHY</name>
<gene>
    <name evidence="3" type="ORF">OH76DRAFT_321448</name>
</gene>
<proteinExistence type="predicted"/>